<feature type="domain" description="Histidine kinase" evidence="10">
    <location>
        <begin position="135"/>
        <end position="351"/>
    </location>
</feature>
<keyword evidence="9" id="KW-1133">Transmembrane helix</keyword>
<feature type="transmembrane region" description="Helical" evidence="9">
    <location>
        <begin position="12"/>
        <end position="32"/>
    </location>
</feature>
<dbReference type="EC" id="2.7.13.3" evidence="2"/>
<evidence type="ECO:0000256" key="1">
    <source>
        <dbReference type="ARBA" id="ARBA00000085"/>
    </source>
</evidence>
<dbReference type="InterPro" id="IPR050736">
    <property type="entry name" value="Sensor_HK_Regulatory"/>
</dbReference>
<dbReference type="Gene3D" id="3.30.565.10">
    <property type="entry name" value="Histidine kinase-like ATPase, C-terminal domain"/>
    <property type="match status" value="1"/>
</dbReference>
<dbReference type="SMART" id="SM00388">
    <property type="entry name" value="HisKA"/>
    <property type="match status" value="1"/>
</dbReference>
<dbReference type="SUPFAM" id="SSF47384">
    <property type="entry name" value="Homodimeric domain of signal transducing histidine kinase"/>
    <property type="match status" value="1"/>
</dbReference>
<dbReference type="Pfam" id="PF02518">
    <property type="entry name" value="HATPase_c"/>
    <property type="match status" value="1"/>
</dbReference>
<comment type="caution">
    <text evidence="11">The sequence shown here is derived from an EMBL/GenBank/DDBJ whole genome shotgun (WGS) entry which is preliminary data.</text>
</comment>
<dbReference type="InterPro" id="IPR036097">
    <property type="entry name" value="HisK_dim/P_sf"/>
</dbReference>
<dbReference type="PRINTS" id="PR00344">
    <property type="entry name" value="BCTRLSENSOR"/>
</dbReference>
<evidence type="ECO:0000313" key="12">
    <source>
        <dbReference type="Proteomes" id="UP000236500"/>
    </source>
</evidence>
<keyword evidence="5" id="KW-0547">Nucleotide-binding</keyword>
<dbReference type="Gene3D" id="1.10.287.130">
    <property type="match status" value="1"/>
</dbReference>
<accession>A0ABX4XPN9</accession>
<evidence type="ECO:0000256" key="8">
    <source>
        <dbReference type="ARBA" id="ARBA00023012"/>
    </source>
</evidence>
<dbReference type="CDD" id="cd00082">
    <property type="entry name" value="HisKA"/>
    <property type="match status" value="1"/>
</dbReference>
<evidence type="ECO:0000256" key="2">
    <source>
        <dbReference type="ARBA" id="ARBA00012438"/>
    </source>
</evidence>
<keyword evidence="7" id="KW-0067">ATP-binding</keyword>
<dbReference type="PANTHER" id="PTHR43711">
    <property type="entry name" value="TWO-COMPONENT HISTIDINE KINASE"/>
    <property type="match status" value="1"/>
</dbReference>
<dbReference type="SMART" id="SM00387">
    <property type="entry name" value="HATPase_c"/>
    <property type="match status" value="1"/>
</dbReference>
<dbReference type="Proteomes" id="UP000236500">
    <property type="component" value="Unassembled WGS sequence"/>
</dbReference>
<evidence type="ECO:0000256" key="9">
    <source>
        <dbReference type="SAM" id="Phobius"/>
    </source>
</evidence>
<evidence type="ECO:0000256" key="7">
    <source>
        <dbReference type="ARBA" id="ARBA00022840"/>
    </source>
</evidence>
<dbReference type="InterPro" id="IPR036890">
    <property type="entry name" value="HATPase_C_sf"/>
</dbReference>
<dbReference type="SUPFAM" id="SSF55874">
    <property type="entry name" value="ATPase domain of HSP90 chaperone/DNA topoisomerase II/histidine kinase"/>
    <property type="match status" value="1"/>
</dbReference>
<evidence type="ECO:0000256" key="6">
    <source>
        <dbReference type="ARBA" id="ARBA00022777"/>
    </source>
</evidence>
<evidence type="ECO:0000259" key="10">
    <source>
        <dbReference type="PROSITE" id="PS50109"/>
    </source>
</evidence>
<organism evidence="11 12">
    <name type="scientific">Listeria newyorkensis</name>
    <dbReference type="NCBI Taxonomy" id="1497681"/>
    <lineage>
        <taxon>Bacteria</taxon>
        <taxon>Bacillati</taxon>
        <taxon>Bacillota</taxon>
        <taxon>Bacilli</taxon>
        <taxon>Bacillales</taxon>
        <taxon>Listeriaceae</taxon>
        <taxon>Listeria</taxon>
    </lineage>
</organism>
<keyword evidence="3" id="KW-0597">Phosphoprotein</keyword>
<reference evidence="11 12" key="1">
    <citation type="submission" date="2016-11" db="EMBL/GenBank/DDBJ databases">
        <title>Whole Genome Sequence of Listeria newyorkensis.</title>
        <authorList>
            <person name="Frink S."/>
            <person name="Morales C."/>
            <person name="Kiang D."/>
        </authorList>
    </citation>
    <scope>NUCLEOTIDE SEQUENCE [LARGE SCALE GENOMIC DNA]</scope>
    <source>
        <strain evidence="11 12">F1604011-044</strain>
    </source>
</reference>
<dbReference type="EMBL" id="MPDH01000003">
    <property type="protein sequence ID" value="PNP93922.1"/>
    <property type="molecule type" value="Genomic_DNA"/>
</dbReference>
<keyword evidence="12" id="KW-1185">Reference proteome</keyword>
<comment type="catalytic activity">
    <reaction evidence="1">
        <text>ATP + protein L-histidine = ADP + protein N-phospho-L-histidine.</text>
        <dbReference type="EC" id="2.7.13.3"/>
    </reaction>
</comment>
<dbReference type="Pfam" id="PF00512">
    <property type="entry name" value="HisKA"/>
    <property type="match status" value="1"/>
</dbReference>
<keyword evidence="6" id="KW-0418">Kinase</keyword>
<dbReference type="InterPro" id="IPR005467">
    <property type="entry name" value="His_kinase_dom"/>
</dbReference>
<feature type="transmembrane region" description="Helical" evidence="9">
    <location>
        <begin position="47"/>
        <end position="69"/>
    </location>
</feature>
<evidence type="ECO:0000256" key="3">
    <source>
        <dbReference type="ARBA" id="ARBA00022553"/>
    </source>
</evidence>
<dbReference type="InterPro" id="IPR004358">
    <property type="entry name" value="Sig_transdc_His_kin-like_C"/>
</dbReference>
<keyword evidence="9" id="KW-0812">Transmembrane</keyword>
<protein>
    <recommendedName>
        <fullName evidence="2">histidine kinase</fullName>
        <ecNumber evidence="2">2.7.13.3</ecNumber>
    </recommendedName>
</protein>
<keyword evidence="8" id="KW-0902">Two-component regulatory system</keyword>
<evidence type="ECO:0000256" key="5">
    <source>
        <dbReference type="ARBA" id="ARBA00022741"/>
    </source>
</evidence>
<dbReference type="PROSITE" id="PS50109">
    <property type="entry name" value="HIS_KIN"/>
    <property type="match status" value="1"/>
</dbReference>
<dbReference type="InterPro" id="IPR003661">
    <property type="entry name" value="HisK_dim/P_dom"/>
</dbReference>
<proteinExistence type="predicted"/>
<gene>
    <name evidence="11" type="ORF">BMT55_03910</name>
</gene>
<keyword evidence="4" id="KW-0808">Transferase</keyword>
<sequence length="364" mass="41727">MIKTLKRIGSSILVGIFFVLSNLASYTVFTWLKTTIHFSWPTIWEQAVIAAGGIIIMVCIGFILSRFFFRHERTYFKIFRSVLEEIGRGNFQVSELLIPLQRMDDGNIRDTVFQVEKMAEQLGEMETLRQDFIANVSHEIQSPLTSISGFTKLLQDNNLSTEKRTHYLEIIQAETSRLSKISENLLKLTALEKNDYKLNPTEFRLDYQIRDMILTAEPQWQNKQLDVIVDLTPTKIYGDESLLYQVWQNLFHNAIKFTPEKGTIQVTLAKNKDDQTEITIQDSGIGISQEDQLRIFERFYKADLSRQAKIGGSGLGLSIVKRIADLHDMTIAIDSSEGYGTKITIQLSNLNKQYALRAQNLDLI</sequence>
<name>A0ABX4XPN9_9LIST</name>
<dbReference type="RefSeq" id="WP_052171431.1">
    <property type="nucleotide sequence ID" value="NZ_BJEY01000010.1"/>
</dbReference>
<dbReference type="CDD" id="cd00075">
    <property type="entry name" value="HATPase"/>
    <property type="match status" value="1"/>
</dbReference>
<dbReference type="PANTHER" id="PTHR43711:SF26">
    <property type="entry name" value="SENSOR HISTIDINE KINASE RCSC"/>
    <property type="match status" value="1"/>
</dbReference>
<evidence type="ECO:0000256" key="4">
    <source>
        <dbReference type="ARBA" id="ARBA00022679"/>
    </source>
</evidence>
<dbReference type="InterPro" id="IPR003594">
    <property type="entry name" value="HATPase_dom"/>
</dbReference>
<evidence type="ECO:0000313" key="11">
    <source>
        <dbReference type="EMBL" id="PNP93922.1"/>
    </source>
</evidence>
<keyword evidence="9" id="KW-0472">Membrane</keyword>